<keyword evidence="3" id="KW-1185">Reference proteome</keyword>
<proteinExistence type="predicted"/>
<dbReference type="Proteomes" id="UP001430584">
    <property type="component" value="Unassembled WGS sequence"/>
</dbReference>
<evidence type="ECO:0000313" key="2">
    <source>
        <dbReference type="EMBL" id="KAL0258080.1"/>
    </source>
</evidence>
<reference evidence="2 3" key="1">
    <citation type="submission" date="2024-02" db="EMBL/GenBank/DDBJ databases">
        <title>De novo assembly and annotation of 12 fungi associated with fruit tree decline syndrome in Ontario, Canada.</title>
        <authorList>
            <person name="Sulman M."/>
            <person name="Ellouze W."/>
            <person name="Ilyukhin E."/>
        </authorList>
    </citation>
    <scope>NUCLEOTIDE SEQUENCE [LARGE SCALE GENOMIC DNA]</scope>
    <source>
        <strain evidence="2 3">FDS-637</strain>
    </source>
</reference>
<dbReference type="RefSeq" id="XP_066631109.1">
    <property type="nucleotide sequence ID" value="XM_066778672.1"/>
</dbReference>
<name>A0ABR3CBP2_9PEZI</name>
<feature type="compositionally biased region" description="Gly residues" evidence="1">
    <location>
        <begin position="38"/>
        <end position="48"/>
    </location>
</feature>
<dbReference type="GeneID" id="92011336"/>
<sequence length="244" mass="25382">MDSGSDYASGNGGGDAPGHEGCNFLNGADDGDAALSGEGSGYGYGSGNNNGDALSDAGSDCVSGNSEDCTAPRGEGAPREEGSDFLNVNPDGGTPSDEGLVDGEDSDCVSGNAGDCAALSDEGSDFLSMNADGAGVLEEEGSDFLSVNADGGALSDERLLHGEGFDCVAGKELRIAPCEGDSYFRVCRCLRNQHSALYLKRSQMHQPYQKFWALFCARLNAFRASFCVFLVQRQYVKPYLARGA</sequence>
<evidence type="ECO:0000256" key="1">
    <source>
        <dbReference type="SAM" id="MobiDB-lite"/>
    </source>
</evidence>
<accession>A0ABR3CBP2</accession>
<gene>
    <name evidence="2" type="ORF">SLS55_007251</name>
</gene>
<dbReference type="EMBL" id="JAJVCZ030000007">
    <property type="protein sequence ID" value="KAL0258080.1"/>
    <property type="molecule type" value="Genomic_DNA"/>
</dbReference>
<evidence type="ECO:0000313" key="3">
    <source>
        <dbReference type="Proteomes" id="UP001430584"/>
    </source>
</evidence>
<comment type="caution">
    <text evidence="2">The sequence shown here is derived from an EMBL/GenBank/DDBJ whole genome shotgun (WGS) entry which is preliminary data.</text>
</comment>
<protein>
    <submittedName>
        <fullName evidence="2">Uncharacterized protein</fullName>
    </submittedName>
</protein>
<feature type="region of interest" description="Disordered" evidence="1">
    <location>
        <begin position="1"/>
        <end position="105"/>
    </location>
</feature>
<organism evidence="2 3">
    <name type="scientific">Diplodia seriata</name>
    <dbReference type="NCBI Taxonomy" id="420778"/>
    <lineage>
        <taxon>Eukaryota</taxon>
        <taxon>Fungi</taxon>
        <taxon>Dikarya</taxon>
        <taxon>Ascomycota</taxon>
        <taxon>Pezizomycotina</taxon>
        <taxon>Dothideomycetes</taxon>
        <taxon>Dothideomycetes incertae sedis</taxon>
        <taxon>Botryosphaeriales</taxon>
        <taxon>Botryosphaeriaceae</taxon>
        <taxon>Diplodia</taxon>
    </lineage>
</organism>